<dbReference type="AlphaFoldDB" id="A0A162C880"/>
<evidence type="ECO:0000313" key="3">
    <source>
        <dbReference type="Proteomes" id="UP000076858"/>
    </source>
</evidence>
<feature type="non-terminal residue" evidence="2">
    <location>
        <position position="57"/>
    </location>
</feature>
<proteinExistence type="predicted"/>
<accession>A0A162C880</accession>
<feature type="non-terminal residue" evidence="2">
    <location>
        <position position="1"/>
    </location>
</feature>
<keyword evidence="3" id="KW-1185">Reference proteome</keyword>
<evidence type="ECO:0000313" key="2">
    <source>
        <dbReference type="EMBL" id="KZS02011.1"/>
    </source>
</evidence>
<protein>
    <submittedName>
        <fullName evidence="2">Uncharacterized protein</fullName>
    </submittedName>
</protein>
<organism evidence="2 3">
    <name type="scientific">Daphnia magna</name>
    <dbReference type="NCBI Taxonomy" id="35525"/>
    <lineage>
        <taxon>Eukaryota</taxon>
        <taxon>Metazoa</taxon>
        <taxon>Ecdysozoa</taxon>
        <taxon>Arthropoda</taxon>
        <taxon>Crustacea</taxon>
        <taxon>Branchiopoda</taxon>
        <taxon>Diplostraca</taxon>
        <taxon>Cladocera</taxon>
        <taxon>Anomopoda</taxon>
        <taxon>Daphniidae</taxon>
        <taxon>Daphnia</taxon>
    </lineage>
</organism>
<keyword evidence="1" id="KW-0812">Transmembrane</keyword>
<feature type="transmembrane region" description="Helical" evidence="1">
    <location>
        <begin position="32"/>
        <end position="54"/>
    </location>
</feature>
<sequence length="57" mass="6629">ICGSCSTFWRSGPVSFRCPDIPRGRWWSRLHIFPYLSAFVICKVVNHICSPILYKNL</sequence>
<keyword evidence="1" id="KW-0472">Membrane</keyword>
<comment type="caution">
    <text evidence="2">The sequence shown here is derived from an EMBL/GenBank/DDBJ whole genome shotgun (WGS) entry which is preliminary data.</text>
</comment>
<evidence type="ECO:0000256" key="1">
    <source>
        <dbReference type="SAM" id="Phobius"/>
    </source>
</evidence>
<dbReference type="Proteomes" id="UP000076858">
    <property type="component" value="Unassembled WGS sequence"/>
</dbReference>
<reference evidence="2 3" key="1">
    <citation type="submission" date="2016-03" db="EMBL/GenBank/DDBJ databases">
        <title>EvidentialGene: Evidence-directed Construction of Genes on Genomes.</title>
        <authorList>
            <person name="Gilbert D.G."/>
            <person name="Choi J.-H."/>
            <person name="Mockaitis K."/>
            <person name="Colbourne J."/>
            <person name="Pfrender M."/>
        </authorList>
    </citation>
    <scope>NUCLEOTIDE SEQUENCE [LARGE SCALE GENOMIC DNA]</scope>
    <source>
        <strain evidence="2 3">Xinb3</strain>
        <tissue evidence="2">Complete organism</tissue>
    </source>
</reference>
<dbReference type="EMBL" id="LRGB01005547">
    <property type="protein sequence ID" value="KZS02011.1"/>
    <property type="molecule type" value="Genomic_DNA"/>
</dbReference>
<name>A0A162C880_9CRUS</name>
<keyword evidence="1" id="KW-1133">Transmembrane helix</keyword>
<gene>
    <name evidence="2" type="ORF">APZ42_001115</name>
</gene>